<dbReference type="Pfam" id="PF19801">
    <property type="entry name" value="DUF6284"/>
    <property type="match status" value="1"/>
</dbReference>
<reference evidence="1 2" key="1">
    <citation type="submission" date="2022-06" db="EMBL/GenBank/DDBJ databases">
        <title>New Species of the Genus Actinoplanes, ActinopZanes ferrugineus.</title>
        <authorList>
            <person name="Ding P."/>
        </authorList>
    </citation>
    <scope>NUCLEOTIDE SEQUENCE [LARGE SCALE GENOMIC DNA]</scope>
    <source>
        <strain evidence="1 2">TRM88003</strain>
    </source>
</reference>
<sequence>MSTHVPHDGEPSPTELAEIEAEQPLLDAEVAWLDAEIAILAADSGPSDLDWRRVRRAEGRVIRETFAHVARRRFTRPGPRRAA</sequence>
<evidence type="ECO:0000313" key="2">
    <source>
        <dbReference type="Proteomes" id="UP001523369"/>
    </source>
</evidence>
<dbReference type="InterPro" id="IPR046251">
    <property type="entry name" value="DUF6284"/>
</dbReference>
<keyword evidence="2" id="KW-1185">Reference proteome</keyword>
<accession>A0ABT1DPU6</accession>
<evidence type="ECO:0000313" key="1">
    <source>
        <dbReference type="EMBL" id="MCO8272820.1"/>
    </source>
</evidence>
<organism evidence="1 2">
    <name type="scientific">Paractinoplanes aksuensis</name>
    <dbReference type="NCBI Taxonomy" id="2939490"/>
    <lineage>
        <taxon>Bacteria</taxon>
        <taxon>Bacillati</taxon>
        <taxon>Actinomycetota</taxon>
        <taxon>Actinomycetes</taxon>
        <taxon>Micromonosporales</taxon>
        <taxon>Micromonosporaceae</taxon>
        <taxon>Paractinoplanes</taxon>
    </lineage>
</organism>
<proteinExistence type="predicted"/>
<comment type="caution">
    <text evidence="1">The sequence shown here is derived from an EMBL/GenBank/DDBJ whole genome shotgun (WGS) entry which is preliminary data.</text>
</comment>
<dbReference type="RefSeq" id="WP_253238908.1">
    <property type="nucleotide sequence ID" value="NZ_JAMYJR010000021.1"/>
</dbReference>
<name>A0ABT1DPU6_9ACTN</name>
<protein>
    <submittedName>
        <fullName evidence="1">DUF6284 family protein</fullName>
    </submittedName>
</protein>
<dbReference type="Proteomes" id="UP001523369">
    <property type="component" value="Unassembled WGS sequence"/>
</dbReference>
<dbReference type="EMBL" id="JAMYJR010000021">
    <property type="protein sequence ID" value="MCO8272820.1"/>
    <property type="molecule type" value="Genomic_DNA"/>
</dbReference>
<gene>
    <name evidence="1" type="ORF">M1L60_19680</name>
</gene>